<reference evidence="1 2" key="1">
    <citation type="submission" date="2015-08" db="EMBL/GenBank/DDBJ databases">
        <title>Next Generation Sequencing and Analysis of the Genome of Puccinia sorghi L Schw, the Causal Agent of Maize Common Rust.</title>
        <authorList>
            <person name="Rochi L."/>
            <person name="Burguener G."/>
            <person name="Darino M."/>
            <person name="Turjanski A."/>
            <person name="Kreff E."/>
            <person name="Dieguez M.J."/>
            <person name="Sacco F."/>
        </authorList>
    </citation>
    <scope>NUCLEOTIDE SEQUENCE [LARGE SCALE GENOMIC DNA]</scope>
    <source>
        <strain evidence="1 2">RO10H11247</strain>
    </source>
</reference>
<dbReference type="VEuPathDB" id="FungiDB:VP01_2934g2"/>
<comment type="caution">
    <text evidence="1">The sequence shown here is derived from an EMBL/GenBank/DDBJ whole genome shotgun (WGS) entry which is preliminary data.</text>
</comment>
<keyword evidence="2" id="KW-1185">Reference proteome</keyword>
<dbReference type="AlphaFoldDB" id="A0A0L6V2V7"/>
<sequence>MAPSQVLTPHNLYSTIPWVDNKPTCCPTPKEAEEAYNQIQSYRFLHSGLDFVQDPLNEESIIAIIQFTPLDKLTPSEKDVLNFSSTFLKDSKWLVQILKKEPNFWMVHQAVWA</sequence>
<evidence type="ECO:0000313" key="1">
    <source>
        <dbReference type="EMBL" id="KNZ54485.1"/>
    </source>
</evidence>
<gene>
    <name evidence="1" type="ORF">VP01_2934g2</name>
</gene>
<accession>A0A0L6V2V7</accession>
<protein>
    <submittedName>
        <fullName evidence="1">Uncharacterized protein</fullName>
    </submittedName>
</protein>
<evidence type="ECO:0000313" key="2">
    <source>
        <dbReference type="Proteomes" id="UP000037035"/>
    </source>
</evidence>
<dbReference type="Proteomes" id="UP000037035">
    <property type="component" value="Unassembled WGS sequence"/>
</dbReference>
<name>A0A0L6V2V7_9BASI</name>
<dbReference type="EMBL" id="LAVV01007873">
    <property type="protein sequence ID" value="KNZ54485.1"/>
    <property type="molecule type" value="Genomic_DNA"/>
</dbReference>
<organism evidence="1 2">
    <name type="scientific">Puccinia sorghi</name>
    <dbReference type="NCBI Taxonomy" id="27349"/>
    <lineage>
        <taxon>Eukaryota</taxon>
        <taxon>Fungi</taxon>
        <taxon>Dikarya</taxon>
        <taxon>Basidiomycota</taxon>
        <taxon>Pucciniomycotina</taxon>
        <taxon>Pucciniomycetes</taxon>
        <taxon>Pucciniales</taxon>
        <taxon>Pucciniaceae</taxon>
        <taxon>Puccinia</taxon>
    </lineage>
</organism>
<proteinExistence type="predicted"/>